<dbReference type="Proteomes" id="UP000821853">
    <property type="component" value="Chromosome 3"/>
</dbReference>
<feature type="region of interest" description="Disordered" evidence="1">
    <location>
        <begin position="57"/>
        <end position="86"/>
    </location>
</feature>
<comment type="caution">
    <text evidence="2">The sequence shown here is derived from an EMBL/GenBank/DDBJ whole genome shotgun (WGS) entry which is preliminary data.</text>
</comment>
<evidence type="ECO:0000313" key="2">
    <source>
        <dbReference type="EMBL" id="KAH9371501.1"/>
    </source>
</evidence>
<dbReference type="VEuPathDB" id="VectorBase:HLOH_057343"/>
<proteinExistence type="predicted"/>
<gene>
    <name evidence="2" type="ORF">HPB48_021496</name>
</gene>
<sequence>MPTDIDYEDGNSEPTPSCFDSPSKNNGGASDGEDGGQKTNCSKYKTTTKMNELSHCATATAQGKQNQDGGQNTAEDYPPLDSSGEDSLLEDFLSMRKVCLDMVEENCRLRGKLEGLTEALAAQGQRHTVDYTKALQKAPTVEYFETAKMTEEQPPGALILTAANLKPAALQNLIKRNVDPCQLGLRYVKPRQSKKGVIVSSTSAEGLKRLEEHITKDKNLRDVAARKPRVQLPEFKIVGIEDNIEDEEIVERIVGPNNINAGKEDIELMKTWKGKSGKTAVIKTGKKAYEQMKERKHLYVGWTRCPVFDNTFVPRCVKCARIGHTEIHCPADKAQFR</sequence>
<feature type="compositionally biased region" description="Acidic residues" evidence="1">
    <location>
        <begin position="1"/>
        <end position="11"/>
    </location>
</feature>
<reference evidence="2 3" key="1">
    <citation type="journal article" date="2020" name="Cell">
        <title>Large-Scale Comparative Analyses of Tick Genomes Elucidate Their Genetic Diversity and Vector Capacities.</title>
        <authorList>
            <consortium name="Tick Genome and Microbiome Consortium (TIGMIC)"/>
            <person name="Jia N."/>
            <person name="Wang J."/>
            <person name="Shi W."/>
            <person name="Du L."/>
            <person name="Sun Y."/>
            <person name="Zhan W."/>
            <person name="Jiang J.F."/>
            <person name="Wang Q."/>
            <person name="Zhang B."/>
            <person name="Ji P."/>
            <person name="Bell-Sakyi L."/>
            <person name="Cui X.M."/>
            <person name="Yuan T.T."/>
            <person name="Jiang B.G."/>
            <person name="Yang W.F."/>
            <person name="Lam T.T."/>
            <person name="Chang Q.C."/>
            <person name="Ding S.J."/>
            <person name="Wang X.J."/>
            <person name="Zhu J.G."/>
            <person name="Ruan X.D."/>
            <person name="Zhao L."/>
            <person name="Wei J.T."/>
            <person name="Ye R.Z."/>
            <person name="Que T.C."/>
            <person name="Du C.H."/>
            <person name="Zhou Y.H."/>
            <person name="Cheng J.X."/>
            <person name="Dai P.F."/>
            <person name="Guo W.B."/>
            <person name="Han X.H."/>
            <person name="Huang E.J."/>
            <person name="Li L.F."/>
            <person name="Wei W."/>
            <person name="Gao Y.C."/>
            <person name="Liu J.Z."/>
            <person name="Shao H.Z."/>
            <person name="Wang X."/>
            <person name="Wang C.C."/>
            <person name="Yang T.C."/>
            <person name="Huo Q.B."/>
            <person name="Li W."/>
            <person name="Chen H.Y."/>
            <person name="Chen S.E."/>
            <person name="Zhou L.G."/>
            <person name="Ni X.B."/>
            <person name="Tian J.H."/>
            <person name="Sheng Y."/>
            <person name="Liu T."/>
            <person name="Pan Y.S."/>
            <person name="Xia L.Y."/>
            <person name="Li J."/>
            <person name="Zhao F."/>
            <person name="Cao W.C."/>
        </authorList>
    </citation>
    <scope>NUCLEOTIDE SEQUENCE [LARGE SCALE GENOMIC DNA]</scope>
    <source>
        <strain evidence="2">HaeL-2018</strain>
    </source>
</reference>
<name>A0A9J6G895_HAELO</name>
<evidence type="ECO:0000256" key="1">
    <source>
        <dbReference type="SAM" id="MobiDB-lite"/>
    </source>
</evidence>
<evidence type="ECO:0000313" key="3">
    <source>
        <dbReference type="Proteomes" id="UP000821853"/>
    </source>
</evidence>
<protein>
    <recommendedName>
        <fullName evidence="4">CCHC-type domain-containing protein</fullName>
    </recommendedName>
</protein>
<organism evidence="2 3">
    <name type="scientific">Haemaphysalis longicornis</name>
    <name type="common">Bush tick</name>
    <dbReference type="NCBI Taxonomy" id="44386"/>
    <lineage>
        <taxon>Eukaryota</taxon>
        <taxon>Metazoa</taxon>
        <taxon>Ecdysozoa</taxon>
        <taxon>Arthropoda</taxon>
        <taxon>Chelicerata</taxon>
        <taxon>Arachnida</taxon>
        <taxon>Acari</taxon>
        <taxon>Parasitiformes</taxon>
        <taxon>Ixodida</taxon>
        <taxon>Ixodoidea</taxon>
        <taxon>Ixodidae</taxon>
        <taxon>Haemaphysalinae</taxon>
        <taxon>Haemaphysalis</taxon>
    </lineage>
</organism>
<accession>A0A9J6G895</accession>
<dbReference type="OMA" id="ACPMEEN"/>
<feature type="region of interest" description="Disordered" evidence="1">
    <location>
        <begin position="1"/>
        <end position="42"/>
    </location>
</feature>
<dbReference type="EMBL" id="JABSTR010000005">
    <property type="protein sequence ID" value="KAH9371501.1"/>
    <property type="molecule type" value="Genomic_DNA"/>
</dbReference>
<feature type="compositionally biased region" description="Polar residues" evidence="1">
    <location>
        <begin position="57"/>
        <end position="74"/>
    </location>
</feature>
<dbReference type="AlphaFoldDB" id="A0A9J6G895"/>
<dbReference type="OrthoDB" id="6513379at2759"/>
<feature type="compositionally biased region" description="Polar residues" evidence="1">
    <location>
        <begin position="12"/>
        <end position="28"/>
    </location>
</feature>
<keyword evidence="3" id="KW-1185">Reference proteome</keyword>
<evidence type="ECO:0008006" key="4">
    <source>
        <dbReference type="Google" id="ProtNLM"/>
    </source>
</evidence>